<feature type="compositionally biased region" description="Polar residues" evidence="2">
    <location>
        <begin position="663"/>
        <end position="679"/>
    </location>
</feature>
<dbReference type="PANTHER" id="PTHR48104:SF30">
    <property type="entry name" value="METACASPASE-1"/>
    <property type="match status" value="1"/>
</dbReference>
<dbReference type="InterPro" id="IPR011600">
    <property type="entry name" value="Pept_C14_caspase"/>
</dbReference>
<feature type="domain" description="Peptidase C14 caspase" evidence="3">
    <location>
        <begin position="40"/>
        <end position="286"/>
    </location>
</feature>
<evidence type="ECO:0000256" key="1">
    <source>
        <dbReference type="ARBA" id="ARBA00009005"/>
    </source>
</evidence>
<dbReference type="EMBL" id="VRVR01000041">
    <property type="protein sequence ID" value="KAF0852385.1"/>
    <property type="molecule type" value="Genomic_DNA"/>
</dbReference>
<comment type="similarity">
    <text evidence="1">Belongs to the peptidase C14B family.</text>
</comment>
<protein>
    <submittedName>
        <fullName evidence="4">Conserved mitochondrial Peptidase C14 (Caspase) domain-containing protein</fullName>
    </submittedName>
</protein>
<dbReference type="SUPFAM" id="SSF52129">
    <property type="entry name" value="Caspase-like"/>
    <property type="match status" value="1"/>
</dbReference>
<feature type="domain" description="Peptidase C14 caspase" evidence="3">
    <location>
        <begin position="730"/>
        <end position="974"/>
    </location>
</feature>
<evidence type="ECO:0000256" key="2">
    <source>
        <dbReference type="SAM" id="MobiDB-lite"/>
    </source>
</evidence>
<dbReference type="Proteomes" id="UP000799049">
    <property type="component" value="Unassembled WGS sequence"/>
</dbReference>
<dbReference type="AlphaFoldDB" id="A0A8K0AI64"/>
<evidence type="ECO:0000259" key="3">
    <source>
        <dbReference type="Pfam" id="PF00656"/>
    </source>
</evidence>
<reference evidence="4" key="1">
    <citation type="submission" date="2019-09" db="EMBL/GenBank/DDBJ databases">
        <title>The Mitochondrial Proteome of the Jakobid, Andalucia godoyi, a Protist With the Most Gene-Rich and Bacteria-Like Mitochondrial Genome.</title>
        <authorList>
            <person name="Gray M.W."/>
            <person name="Burger G."/>
            <person name="Derelle R."/>
            <person name="Klimes V."/>
            <person name="Leger M."/>
            <person name="Sarrasin M."/>
            <person name="Vlcek C."/>
            <person name="Roger A.J."/>
            <person name="Elias M."/>
            <person name="Lang B.F."/>
        </authorList>
    </citation>
    <scope>NUCLEOTIDE SEQUENCE</scope>
    <source>
        <strain evidence="4">And28</strain>
    </source>
</reference>
<feature type="domain" description="Peptidase C14 caspase" evidence="3">
    <location>
        <begin position="365"/>
        <end position="607"/>
    </location>
</feature>
<dbReference type="GO" id="GO:0004197">
    <property type="term" value="F:cysteine-type endopeptidase activity"/>
    <property type="evidence" value="ECO:0007669"/>
    <property type="project" value="InterPro"/>
</dbReference>
<dbReference type="GO" id="GO:0005737">
    <property type="term" value="C:cytoplasm"/>
    <property type="evidence" value="ECO:0007669"/>
    <property type="project" value="TreeGrafter"/>
</dbReference>
<keyword evidence="5" id="KW-1185">Reference proteome</keyword>
<dbReference type="Gene3D" id="3.40.50.12660">
    <property type="match status" value="3"/>
</dbReference>
<evidence type="ECO:0000313" key="4">
    <source>
        <dbReference type="EMBL" id="KAF0852385.1"/>
    </source>
</evidence>
<dbReference type="OrthoDB" id="3223806at2759"/>
<dbReference type="GO" id="GO:0006508">
    <property type="term" value="P:proteolysis"/>
    <property type="evidence" value="ECO:0007669"/>
    <property type="project" value="InterPro"/>
</dbReference>
<gene>
    <name evidence="4" type="ORF">ANDGO_06234</name>
</gene>
<proteinExistence type="inferred from homology"/>
<dbReference type="InterPro" id="IPR050452">
    <property type="entry name" value="Metacaspase"/>
</dbReference>
<sequence length="988" mass="109810">MSWNMWNTTYRSNFSSTNSSRGGIRTRSMMGPVAPAVAKKAALIIGINYSRDPEAKLSGCVNDTSYVRRMLREQFGFTDGDMYVLTDPVQPGSFPPTKANILKYLRKLVDLAVNEGYTELFLEYSGHGSHIDDEDGDEEDGQDEVLVPMDYKTAGFIKDDELMADFLLRLPKTVRLTVLMDCCHSGTMLDLPFSYKGNDEFSRASRSVGSIACEVRMLSGCQDSQTSADAFNLFRDKNASGALTWAFLTTLKANKFKISWLRLLDEIRLLLKRERMTQVAELCASSQLDRSELFTIVRGMEQSDSSSETPSTSTTTLSQTFQAISPLTSSTRPPTSSVPASHLTGQSFSSVVSDGPSIFLEQPRKRMAVLIGINYSRDPAAKLNGCVNDTNYVKRMLKEHFSFKDNEIYQITDPTQPGSVAPTKANILKYLKLMVDFAIREKTVDLFLEYSGHGSHIDDEDGDEEDGQDEVLVPMDYQQSGFITDDYLIESFLQKLPSTCRLTVLMDCCHSGTILDLPKSYVKGKLRTNNKSVVKASVRMLSGCQDDQTSADAFNLFRDKNASGALTWALLSTLKNSNYKITWMKLIDMIRELLKKQKMTQYPELSFCGELSPTEEFEIVKKTTPTSQPMNLAVLSQTLPTQAKLNDNSAMQSVNMSKPPPSLFQNTPPVQVPSQGSGNVQPQAAPVVAPLPLSSLNNASKIQQSQQCNMQSPSPNDNTVCEVQHPPRGKKMALLIGINYAKDASAKLNGCVNDTNYIRRMLKEQFGFKDHEIIALTDPVQPHSSAPTKANIMKGLKKIVDLANSGEYTDFFLEYSGHGSHIDDEDGDEEDGQDEVLVPLDYQKAGFITDDFLSGEFLQKLPAKCRLTVLMDCCHSGSMMDLAHKYANGKFSKVNVKPVVADVRMLSGCQDHQTSADAFNLFRDKNASGALTWALLTCLKQNNYRVPWVTLIDQIRALLKREKMVQIAELTSAHPIRPDDEFCICSVV</sequence>
<organism evidence="4 5">
    <name type="scientific">Andalucia godoyi</name>
    <name type="common">Flagellate</name>
    <dbReference type="NCBI Taxonomy" id="505711"/>
    <lineage>
        <taxon>Eukaryota</taxon>
        <taxon>Discoba</taxon>
        <taxon>Jakobida</taxon>
        <taxon>Andalucina</taxon>
        <taxon>Andaluciidae</taxon>
        <taxon>Andalucia</taxon>
    </lineage>
</organism>
<dbReference type="InterPro" id="IPR029030">
    <property type="entry name" value="Caspase-like_dom_sf"/>
</dbReference>
<feature type="region of interest" description="Disordered" evidence="2">
    <location>
        <begin position="651"/>
        <end position="681"/>
    </location>
</feature>
<dbReference type="Pfam" id="PF00656">
    <property type="entry name" value="Peptidase_C14"/>
    <property type="match status" value="3"/>
</dbReference>
<comment type="caution">
    <text evidence="4">The sequence shown here is derived from an EMBL/GenBank/DDBJ whole genome shotgun (WGS) entry which is preliminary data.</text>
</comment>
<dbReference type="PANTHER" id="PTHR48104">
    <property type="entry name" value="METACASPASE-4"/>
    <property type="match status" value="1"/>
</dbReference>
<evidence type="ECO:0000313" key="5">
    <source>
        <dbReference type="Proteomes" id="UP000799049"/>
    </source>
</evidence>
<name>A0A8K0AI64_ANDGO</name>
<accession>A0A8K0AI64</accession>